<sequence length="316" mass="33020">MTSWTAQPRIGAGTTSPDRVPDRIPDGALDLAAPLSPELEAAAQRFAAALHPARSVAVAFSGGVDSSVTVALAVRALGADRVVAVLGVSASLASTERVSAHDTAAALGVRLLEVTTRELQDPAYVANDGDRCYFCKHELYTTVVSEVLVGAKSEAMSEAMSEALAREGIDLLVNGDTADDVVRADRPGRRAAAEHGVRSPLADAGMGKQQVRGTARALGLPVWDKPSSPCLASRLGTRIPVTLGRLAQVERAEAALHRLGLRELRVRHLGGTARVELAPAGHAALIDPGLHTAVLDAVRDAGYATVEIDPRPLVRD</sequence>
<dbReference type="GO" id="GO:0016783">
    <property type="term" value="F:sulfurtransferase activity"/>
    <property type="evidence" value="ECO:0007669"/>
    <property type="project" value="InterPro"/>
</dbReference>
<keyword evidence="5" id="KW-1185">Reference proteome</keyword>
<dbReference type="InterPro" id="IPR022310">
    <property type="entry name" value="NAD/GMP_synthase"/>
</dbReference>
<gene>
    <name evidence="4" type="ORF">JL106_12710</name>
</gene>
<evidence type="ECO:0000256" key="1">
    <source>
        <dbReference type="PIRSR" id="PIRSR006661-1"/>
    </source>
</evidence>
<feature type="active site" description="Nucleophile and sulfur donor" evidence="1">
    <location>
        <position position="230"/>
    </location>
</feature>
<dbReference type="PANTHER" id="PTHR43169:SF2">
    <property type="entry name" value="NAD_GMP SYNTHASE DOMAIN-CONTAINING PROTEIN"/>
    <property type="match status" value="1"/>
</dbReference>
<name>A0A938YHZ0_9ACTN</name>
<feature type="region of interest" description="Disordered" evidence="2">
    <location>
        <begin position="1"/>
        <end position="22"/>
    </location>
</feature>
<dbReference type="GO" id="GO:0006163">
    <property type="term" value="P:purine nucleotide metabolic process"/>
    <property type="evidence" value="ECO:0007669"/>
    <property type="project" value="UniProtKB-ARBA"/>
</dbReference>
<comment type="caution">
    <text evidence="4">The sequence shown here is derived from an EMBL/GenBank/DDBJ whole genome shotgun (WGS) entry which is preliminary data.</text>
</comment>
<reference evidence="4" key="1">
    <citation type="submission" date="2021-01" db="EMBL/GenBank/DDBJ databases">
        <title>YIM 132084 draft genome.</title>
        <authorList>
            <person name="An D."/>
        </authorList>
    </citation>
    <scope>NUCLEOTIDE SEQUENCE</scope>
    <source>
        <strain evidence="4">YIM 132084</strain>
    </source>
</reference>
<dbReference type="SUPFAM" id="SSF52402">
    <property type="entry name" value="Adenine nucleotide alpha hydrolases-like"/>
    <property type="match status" value="1"/>
</dbReference>
<evidence type="ECO:0000313" key="5">
    <source>
        <dbReference type="Proteomes" id="UP000663792"/>
    </source>
</evidence>
<dbReference type="InterPro" id="IPR005232">
    <property type="entry name" value="LarE"/>
</dbReference>
<dbReference type="RefSeq" id="WP_205261094.1">
    <property type="nucleotide sequence ID" value="NZ_JAERWK010000016.1"/>
</dbReference>
<dbReference type="PANTHER" id="PTHR43169">
    <property type="entry name" value="EXSB FAMILY PROTEIN"/>
    <property type="match status" value="1"/>
</dbReference>
<dbReference type="Gene3D" id="3.40.50.620">
    <property type="entry name" value="HUPs"/>
    <property type="match status" value="1"/>
</dbReference>
<evidence type="ECO:0000256" key="2">
    <source>
        <dbReference type="SAM" id="MobiDB-lite"/>
    </source>
</evidence>
<dbReference type="InterPro" id="IPR014729">
    <property type="entry name" value="Rossmann-like_a/b/a_fold"/>
</dbReference>
<dbReference type="PIRSF" id="PIRSF006661">
    <property type="entry name" value="PP-lp_UCP006661"/>
    <property type="match status" value="1"/>
</dbReference>
<dbReference type="AlphaFoldDB" id="A0A938YHZ0"/>
<accession>A0A938YHZ0</accession>
<dbReference type="Pfam" id="PF02540">
    <property type="entry name" value="NAD_synthase"/>
    <property type="match status" value="1"/>
</dbReference>
<protein>
    <submittedName>
        <fullName evidence="4">ATP-dependent sacrificial sulfur transferase LarE</fullName>
    </submittedName>
</protein>
<evidence type="ECO:0000313" key="4">
    <source>
        <dbReference type="EMBL" id="MBM9468140.1"/>
    </source>
</evidence>
<proteinExistence type="predicted"/>
<dbReference type="InterPro" id="IPR052188">
    <property type="entry name" value="Ni-pincer_cofactor_biosynth"/>
</dbReference>
<keyword evidence="4" id="KW-0808">Transferase</keyword>
<organism evidence="4 5">
    <name type="scientific">Nakamurella leprariae</name>
    <dbReference type="NCBI Taxonomy" id="2803911"/>
    <lineage>
        <taxon>Bacteria</taxon>
        <taxon>Bacillati</taxon>
        <taxon>Actinomycetota</taxon>
        <taxon>Actinomycetes</taxon>
        <taxon>Nakamurellales</taxon>
        <taxon>Nakamurellaceae</taxon>
        <taxon>Nakamurella</taxon>
    </lineage>
</organism>
<dbReference type="EMBL" id="JAERWK010000016">
    <property type="protein sequence ID" value="MBM9468140.1"/>
    <property type="molecule type" value="Genomic_DNA"/>
</dbReference>
<feature type="domain" description="NAD/GMP synthase" evidence="3">
    <location>
        <begin position="52"/>
        <end position="113"/>
    </location>
</feature>
<dbReference type="Proteomes" id="UP000663792">
    <property type="component" value="Unassembled WGS sequence"/>
</dbReference>
<evidence type="ECO:0000259" key="3">
    <source>
        <dbReference type="Pfam" id="PF02540"/>
    </source>
</evidence>
<dbReference type="CDD" id="cd01990">
    <property type="entry name" value="LarE-like"/>
    <property type="match status" value="1"/>
</dbReference>